<dbReference type="InterPro" id="IPR012336">
    <property type="entry name" value="Thioredoxin-like_fold"/>
</dbReference>
<dbReference type="Proteomes" id="UP000461585">
    <property type="component" value="Unassembled WGS sequence"/>
</dbReference>
<reference evidence="2 3" key="1">
    <citation type="submission" date="2020-01" db="EMBL/GenBank/DDBJ databases">
        <title>Anaeroalcalibacter tamaniensis gen. nov., sp. nov., moderately halophilic strictly anaerobic fermenter bacterium from mud volcano of Taman peninsula.</title>
        <authorList>
            <person name="Frolova A."/>
            <person name="Merkel A.Y."/>
            <person name="Slobodkin A.I."/>
        </authorList>
    </citation>
    <scope>NUCLEOTIDE SEQUENCE [LARGE SCALE GENOMIC DNA]</scope>
    <source>
        <strain evidence="2 3">F-3ap</strain>
    </source>
</reference>
<dbReference type="RefSeq" id="WP_162370255.1">
    <property type="nucleotide sequence ID" value="NZ_JAAEEH010000016.1"/>
</dbReference>
<evidence type="ECO:0000313" key="3">
    <source>
        <dbReference type="Proteomes" id="UP000461585"/>
    </source>
</evidence>
<evidence type="ECO:0000259" key="1">
    <source>
        <dbReference type="Pfam" id="PF13192"/>
    </source>
</evidence>
<proteinExistence type="predicted"/>
<dbReference type="InterPro" id="IPR036249">
    <property type="entry name" value="Thioredoxin-like_sf"/>
</dbReference>
<accession>A0A7X5HW37</accession>
<dbReference type="EMBL" id="JAAEEH010000016">
    <property type="protein sequence ID" value="NDL67526.1"/>
    <property type="molecule type" value="Genomic_DNA"/>
</dbReference>
<gene>
    <name evidence="2" type="ORF">GXN74_07185</name>
</gene>
<name>A0A7X5HW37_9FIRM</name>
<sequence length="155" mass="17283">MNRIVIIGTQPACPRCRLLTAVVSEKVKDMELDAEVRHMAYSSEEAVAIAKKAGLTPGTAKDVARILDRKVDLHDKEAERDLETLDLTGLEPHLQPLAQLMREVWILDHRLRFFENKAQEAGILMTPVLVVNGKILHQGSMPGLDKIGAWLSELL</sequence>
<dbReference type="Gene3D" id="3.40.30.10">
    <property type="entry name" value="Glutaredoxin"/>
    <property type="match status" value="1"/>
</dbReference>
<keyword evidence="3" id="KW-1185">Reference proteome</keyword>
<dbReference type="Pfam" id="PF13192">
    <property type="entry name" value="Thioredoxin_3"/>
    <property type="match status" value="1"/>
</dbReference>
<dbReference type="AlphaFoldDB" id="A0A7X5HW37"/>
<protein>
    <submittedName>
        <fullName evidence="2">Thioredoxin family protein</fullName>
    </submittedName>
</protein>
<feature type="domain" description="Thioredoxin-like fold" evidence="1">
    <location>
        <begin position="116"/>
        <end position="151"/>
    </location>
</feature>
<evidence type="ECO:0000313" key="2">
    <source>
        <dbReference type="EMBL" id="NDL67526.1"/>
    </source>
</evidence>
<dbReference type="SUPFAM" id="SSF52833">
    <property type="entry name" value="Thioredoxin-like"/>
    <property type="match status" value="1"/>
</dbReference>
<comment type="caution">
    <text evidence="2">The sequence shown here is derived from an EMBL/GenBank/DDBJ whole genome shotgun (WGS) entry which is preliminary data.</text>
</comment>
<organism evidence="2 3">
    <name type="scientific">Anaerotalea alkaliphila</name>
    <dbReference type="NCBI Taxonomy" id="2662126"/>
    <lineage>
        <taxon>Bacteria</taxon>
        <taxon>Bacillati</taxon>
        <taxon>Bacillota</taxon>
        <taxon>Clostridia</taxon>
        <taxon>Eubacteriales</taxon>
        <taxon>Anaerotalea</taxon>
    </lineage>
</organism>